<gene>
    <name evidence="1" type="ORF">BST19_23455</name>
</gene>
<protein>
    <submittedName>
        <fullName evidence="1">Uncharacterized protein</fullName>
    </submittedName>
</protein>
<keyword evidence="2" id="KW-1185">Reference proteome</keyword>
<reference evidence="1 2" key="1">
    <citation type="submission" date="2017-02" db="EMBL/GenBank/DDBJ databases">
        <title>The new phylogeny of genus Mycobacterium.</title>
        <authorList>
            <person name="Tortoli E."/>
            <person name="Trovato A."/>
            <person name="Cirillo D.M."/>
        </authorList>
    </citation>
    <scope>NUCLEOTIDE SEQUENCE [LARGE SCALE GENOMIC DNA]</scope>
    <source>
        <strain evidence="1 2">DSM 45439</strain>
    </source>
</reference>
<evidence type="ECO:0000313" key="2">
    <source>
        <dbReference type="Proteomes" id="UP000192293"/>
    </source>
</evidence>
<sequence length="81" mass="8513">MNKRVLAIGITAAVVLVVGLAAFPDKIRCGHPGAACATAPDAQGYVHYSYVVKPFGISLLESFTGVDIPFQYSSGEDRVKG</sequence>
<accession>A0ABX3S8M7</accession>
<comment type="caution">
    <text evidence="1">The sequence shown here is derived from an EMBL/GenBank/DDBJ whole genome shotgun (WGS) entry which is preliminary data.</text>
</comment>
<dbReference type="EMBL" id="MVHL01000056">
    <property type="protein sequence ID" value="ORA43196.1"/>
    <property type="molecule type" value="Genomic_DNA"/>
</dbReference>
<dbReference type="Proteomes" id="UP000192293">
    <property type="component" value="Unassembled WGS sequence"/>
</dbReference>
<proteinExistence type="predicted"/>
<evidence type="ECO:0000313" key="1">
    <source>
        <dbReference type="EMBL" id="ORA43196.1"/>
    </source>
</evidence>
<organism evidence="1 2">
    <name type="scientific">Mycobacterium bouchedurhonense</name>
    <dbReference type="NCBI Taxonomy" id="701041"/>
    <lineage>
        <taxon>Bacteria</taxon>
        <taxon>Bacillati</taxon>
        <taxon>Actinomycetota</taxon>
        <taxon>Actinomycetes</taxon>
        <taxon>Mycobacteriales</taxon>
        <taxon>Mycobacteriaceae</taxon>
        <taxon>Mycobacterium</taxon>
        <taxon>Mycobacterium avium complex (MAC)</taxon>
    </lineage>
</organism>
<name>A0ABX3S8M7_MYCBC</name>